<dbReference type="RefSeq" id="WP_270129501.1">
    <property type="nucleotide sequence ID" value="NZ_CP115397.1"/>
</dbReference>
<geneLocation type="plasmid" evidence="2 3">
    <name>unnamed2</name>
</geneLocation>
<keyword evidence="3" id="KW-1185">Reference proteome</keyword>
<evidence type="ECO:0000313" key="2">
    <source>
        <dbReference type="EMBL" id="WBO86815.1"/>
    </source>
</evidence>
<protein>
    <submittedName>
        <fullName evidence="2">Uncharacterized protein</fullName>
    </submittedName>
</protein>
<evidence type="ECO:0000313" key="3">
    <source>
        <dbReference type="Proteomes" id="UP001211872"/>
    </source>
</evidence>
<reference evidence="2 3" key="1">
    <citation type="journal article" date="2011" name="Int. J. Syst. Evol. Microbiol.">
        <title>Hymenobacter yonginensis sp. nov., isolated from a mesotrophic artificial lake.</title>
        <authorList>
            <person name="Joung Y."/>
            <person name="Cho S.H."/>
            <person name="Kim H."/>
            <person name="Kim S.B."/>
            <person name="Joh K."/>
        </authorList>
    </citation>
    <scope>NUCLEOTIDE SEQUENCE [LARGE SCALE GENOMIC DNA]</scope>
    <source>
        <strain evidence="2 3">KCTC 22745</strain>
    </source>
</reference>
<accession>A0ABY7PV78</accession>
<proteinExistence type="predicted"/>
<gene>
    <name evidence="2" type="ORF">O9Z63_20235</name>
</gene>
<organism evidence="2 3">
    <name type="scientific">Hymenobacter yonginensis</name>
    <dbReference type="NCBI Taxonomy" id="748197"/>
    <lineage>
        <taxon>Bacteria</taxon>
        <taxon>Pseudomonadati</taxon>
        <taxon>Bacteroidota</taxon>
        <taxon>Cytophagia</taxon>
        <taxon>Cytophagales</taxon>
        <taxon>Hymenobacteraceae</taxon>
        <taxon>Hymenobacter</taxon>
    </lineage>
</organism>
<keyword evidence="2" id="KW-0614">Plasmid</keyword>
<dbReference type="Proteomes" id="UP001211872">
    <property type="component" value="Plasmid unnamed2"/>
</dbReference>
<dbReference type="EMBL" id="CP115397">
    <property type="protein sequence ID" value="WBO86815.1"/>
    <property type="molecule type" value="Genomic_DNA"/>
</dbReference>
<feature type="signal peptide" evidence="1">
    <location>
        <begin position="1"/>
        <end position="21"/>
    </location>
</feature>
<name>A0ABY7PV78_9BACT</name>
<evidence type="ECO:0000256" key="1">
    <source>
        <dbReference type="SAM" id="SignalP"/>
    </source>
</evidence>
<keyword evidence="1" id="KW-0732">Signal</keyword>
<feature type="chain" id="PRO_5046369239" evidence="1">
    <location>
        <begin position="22"/>
        <end position="72"/>
    </location>
</feature>
<sequence length="72" mass="7745">MHKLLLSLLLAVGLSARAHRAYDMWYIGNYAALRFNLGGGTKLITGSAMQLAESTASCFTETEYRAGTATTS</sequence>